<proteinExistence type="predicted"/>
<dbReference type="RefSeq" id="WP_220193840.1">
    <property type="nucleotide sequence ID" value="NZ_BNJF01000001.1"/>
</dbReference>
<organism evidence="1 2">
    <name type="scientific">Ktedonospora formicarum</name>
    <dbReference type="NCBI Taxonomy" id="2778364"/>
    <lineage>
        <taxon>Bacteria</taxon>
        <taxon>Bacillati</taxon>
        <taxon>Chloroflexota</taxon>
        <taxon>Ktedonobacteria</taxon>
        <taxon>Ktedonobacterales</taxon>
        <taxon>Ktedonobacteraceae</taxon>
        <taxon>Ktedonospora</taxon>
    </lineage>
</organism>
<accession>A0A8J3HUU1</accession>
<dbReference type="AlphaFoldDB" id="A0A8J3HUU1"/>
<dbReference type="Proteomes" id="UP000612362">
    <property type="component" value="Unassembled WGS sequence"/>
</dbReference>
<dbReference type="EMBL" id="BNJF01000001">
    <property type="protein sequence ID" value="GHO44447.1"/>
    <property type="molecule type" value="Genomic_DNA"/>
</dbReference>
<evidence type="ECO:0000313" key="2">
    <source>
        <dbReference type="Proteomes" id="UP000612362"/>
    </source>
</evidence>
<reference evidence="1" key="1">
    <citation type="submission" date="2020-10" db="EMBL/GenBank/DDBJ databases">
        <title>Taxonomic study of unclassified bacteria belonging to the class Ktedonobacteria.</title>
        <authorList>
            <person name="Yabe S."/>
            <person name="Wang C.M."/>
            <person name="Zheng Y."/>
            <person name="Sakai Y."/>
            <person name="Cavaletti L."/>
            <person name="Monciardini P."/>
            <person name="Donadio S."/>
        </authorList>
    </citation>
    <scope>NUCLEOTIDE SEQUENCE</scope>
    <source>
        <strain evidence="1">SOSP1-1</strain>
    </source>
</reference>
<comment type="caution">
    <text evidence="1">The sequence shown here is derived from an EMBL/GenBank/DDBJ whole genome shotgun (WGS) entry which is preliminary data.</text>
</comment>
<sequence>MLIASAPLLLRKHEEYDESCKVGFETFFDGLWKFHPDGTSTQRQEPYTYVEAITEVAENLTPDGLEQPPFAFGVGFTLGWLSALALSDRELAHQGLEITRLQVSQRLKEMCGR</sequence>
<gene>
    <name evidence="1" type="ORF">KSX_26100</name>
</gene>
<keyword evidence="2" id="KW-1185">Reference proteome</keyword>
<evidence type="ECO:0000313" key="1">
    <source>
        <dbReference type="EMBL" id="GHO44447.1"/>
    </source>
</evidence>
<name>A0A8J3HUU1_9CHLR</name>
<protein>
    <submittedName>
        <fullName evidence="1">Uncharacterized protein</fullName>
    </submittedName>
</protein>